<evidence type="ECO:0000313" key="9">
    <source>
        <dbReference type="EMBL" id="MFC7286707.1"/>
    </source>
</evidence>
<dbReference type="NCBIfam" id="TIGR00229">
    <property type="entry name" value="sensory_box"/>
    <property type="match status" value="1"/>
</dbReference>
<dbReference type="Proteomes" id="UP001596542">
    <property type="component" value="Unassembled WGS sequence"/>
</dbReference>
<dbReference type="SMART" id="SM00862">
    <property type="entry name" value="Trans_reg_C"/>
    <property type="match status" value="1"/>
</dbReference>
<sequence length="250" mass="28406">MTTDAGQNLLNEHEMQMEVTSSPPKSDYGDLMLDAICAVGADSKCLSVKGACERIFGYTPEEMVGKYMLDLVHPDDRDRTEQSIDRVMGGYLQRYFENRYIRKDGSVVYISWSASWSEEHQVRIGVARDITDRKFDHGEVVAPQLIPEYTKYWQLSASPRRLISPNGVSIALSEQDHIVLLALMSGGECVTRRSIVDALGEDYIEYDQRRLDTQMNRLRRKVEEASGQSLPVSTLRAIGYRFHEQSKICA</sequence>
<name>A0ABW2I6W4_9BURK</name>
<evidence type="ECO:0000313" key="10">
    <source>
        <dbReference type="Proteomes" id="UP001596542"/>
    </source>
</evidence>
<evidence type="ECO:0000256" key="4">
    <source>
        <dbReference type="ARBA" id="ARBA00022679"/>
    </source>
</evidence>
<feature type="domain" description="PAS" evidence="8">
    <location>
        <begin position="34"/>
        <end position="91"/>
    </location>
</feature>
<dbReference type="InterPro" id="IPR001867">
    <property type="entry name" value="OmpR/PhoB-type_DNA-bd"/>
</dbReference>
<dbReference type="SUPFAM" id="SSF55785">
    <property type="entry name" value="PYP-like sensor domain (PAS domain)"/>
    <property type="match status" value="1"/>
</dbReference>
<evidence type="ECO:0000259" key="8">
    <source>
        <dbReference type="PROSITE" id="PS50112"/>
    </source>
</evidence>
<dbReference type="InterPro" id="IPR035965">
    <property type="entry name" value="PAS-like_dom_sf"/>
</dbReference>
<dbReference type="Pfam" id="PF00486">
    <property type="entry name" value="Trans_reg_C"/>
    <property type="match status" value="1"/>
</dbReference>
<dbReference type="CDD" id="cd00130">
    <property type="entry name" value="PAS"/>
    <property type="match status" value="1"/>
</dbReference>
<dbReference type="SUPFAM" id="SSF46894">
    <property type="entry name" value="C-terminal effector domain of the bipartite response regulators"/>
    <property type="match status" value="1"/>
</dbReference>
<dbReference type="InterPro" id="IPR052162">
    <property type="entry name" value="Sensor_kinase/Photoreceptor"/>
</dbReference>
<dbReference type="PANTHER" id="PTHR43304">
    <property type="entry name" value="PHYTOCHROME-LIKE PROTEIN CPH1"/>
    <property type="match status" value="1"/>
</dbReference>
<feature type="compositionally biased region" description="Polar residues" evidence="7">
    <location>
        <begin position="1"/>
        <end position="10"/>
    </location>
</feature>
<evidence type="ECO:0000256" key="2">
    <source>
        <dbReference type="ARBA" id="ARBA00012438"/>
    </source>
</evidence>
<keyword evidence="4" id="KW-0808">Transferase</keyword>
<comment type="caution">
    <text evidence="9">The sequence shown here is derived from an EMBL/GenBank/DDBJ whole genome shotgun (WGS) entry which is preliminary data.</text>
</comment>
<gene>
    <name evidence="9" type="ORF">ACFQPC_01540</name>
</gene>
<accession>A0ABW2I6W4</accession>
<evidence type="ECO:0000256" key="6">
    <source>
        <dbReference type="ARBA" id="ARBA00023125"/>
    </source>
</evidence>
<evidence type="ECO:0000256" key="5">
    <source>
        <dbReference type="ARBA" id="ARBA00022777"/>
    </source>
</evidence>
<dbReference type="InterPro" id="IPR036388">
    <property type="entry name" value="WH-like_DNA-bd_sf"/>
</dbReference>
<evidence type="ECO:0000256" key="3">
    <source>
        <dbReference type="ARBA" id="ARBA00022553"/>
    </source>
</evidence>
<keyword evidence="10" id="KW-1185">Reference proteome</keyword>
<dbReference type="Gene3D" id="1.10.10.10">
    <property type="entry name" value="Winged helix-like DNA-binding domain superfamily/Winged helix DNA-binding domain"/>
    <property type="match status" value="1"/>
</dbReference>
<dbReference type="EMBL" id="JBHTBU010000001">
    <property type="protein sequence ID" value="MFC7286707.1"/>
    <property type="molecule type" value="Genomic_DNA"/>
</dbReference>
<keyword evidence="6" id="KW-0238">DNA-binding</keyword>
<dbReference type="EC" id="2.7.13.3" evidence="2"/>
<proteinExistence type="predicted"/>
<dbReference type="Pfam" id="PF08447">
    <property type="entry name" value="PAS_3"/>
    <property type="match status" value="1"/>
</dbReference>
<dbReference type="InterPro" id="IPR000014">
    <property type="entry name" value="PAS"/>
</dbReference>
<evidence type="ECO:0000256" key="7">
    <source>
        <dbReference type="SAM" id="MobiDB-lite"/>
    </source>
</evidence>
<protein>
    <recommendedName>
        <fullName evidence="2">histidine kinase</fullName>
        <ecNumber evidence="2">2.7.13.3</ecNumber>
    </recommendedName>
</protein>
<dbReference type="Gene3D" id="3.30.450.20">
    <property type="entry name" value="PAS domain"/>
    <property type="match status" value="1"/>
</dbReference>
<reference evidence="10" key="1">
    <citation type="journal article" date="2019" name="Int. J. Syst. Evol. Microbiol.">
        <title>The Global Catalogue of Microorganisms (GCM) 10K type strain sequencing project: providing services to taxonomists for standard genome sequencing and annotation.</title>
        <authorList>
            <consortium name="The Broad Institute Genomics Platform"/>
            <consortium name="The Broad Institute Genome Sequencing Center for Infectious Disease"/>
            <person name="Wu L."/>
            <person name="Ma J."/>
        </authorList>
    </citation>
    <scope>NUCLEOTIDE SEQUENCE [LARGE SCALE GENOMIC DNA]</scope>
    <source>
        <strain evidence="10">KACC 12508</strain>
    </source>
</reference>
<dbReference type="RefSeq" id="WP_382269890.1">
    <property type="nucleotide sequence ID" value="NZ_JBHTBU010000001.1"/>
</dbReference>
<evidence type="ECO:0000256" key="1">
    <source>
        <dbReference type="ARBA" id="ARBA00000085"/>
    </source>
</evidence>
<keyword evidence="3" id="KW-0597">Phosphoprotein</keyword>
<dbReference type="PROSITE" id="PS50112">
    <property type="entry name" value="PAS"/>
    <property type="match status" value="1"/>
</dbReference>
<keyword evidence="5" id="KW-0418">Kinase</keyword>
<feature type="region of interest" description="Disordered" evidence="7">
    <location>
        <begin position="1"/>
        <end position="23"/>
    </location>
</feature>
<comment type="catalytic activity">
    <reaction evidence="1">
        <text>ATP + protein L-histidine = ADP + protein N-phospho-L-histidine.</text>
        <dbReference type="EC" id="2.7.13.3"/>
    </reaction>
</comment>
<organism evidence="9 10">
    <name type="scientific">Herminiimonas glaciei</name>
    <dbReference type="NCBI Taxonomy" id="523788"/>
    <lineage>
        <taxon>Bacteria</taxon>
        <taxon>Pseudomonadati</taxon>
        <taxon>Pseudomonadota</taxon>
        <taxon>Betaproteobacteria</taxon>
        <taxon>Burkholderiales</taxon>
        <taxon>Oxalobacteraceae</taxon>
        <taxon>Herminiimonas</taxon>
    </lineage>
</organism>
<dbReference type="SMART" id="SM00091">
    <property type="entry name" value="PAS"/>
    <property type="match status" value="1"/>
</dbReference>
<dbReference type="InterPro" id="IPR013655">
    <property type="entry name" value="PAS_fold_3"/>
</dbReference>
<dbReference type="InterPro" id="IPR016032">
    <property type="entry name" value="Sig_transdc_resp-reg_C-effctor"/>
</dbReference>
<dbReference type="PANTHER" id="PTHR43304:SF1">
    <property type="entry name" value="PAC DOMAIN-CONTAINING PROTEIN"/>
    <property type="match status" value="1"/>
</dbReference>